<reference evidence="7 8" key="1">
    <citation type="submission" date="2016-10" db="EMBL/GenBank/DDBJ databases">
        <authorList>
            <person name="de Groot N.N."/>
        </authorList>
    </citation>
    <scope>NUCLEOTIDE SEQUENCE [LARGE SCALE GENOMIC DNA]</scope>
    <source>
        <strain evidence="7 8">DSM 25584</strain>
    </source>
</reference>
<dbReference type="GO" id="GO:0005737">
    <property type="term" value="C:cytoplasm"/>
    <property type="evidence" value="ECO:0007669"/>
    <property type="project" value="InterPro"/>
</dbReference>
<evidence type="ECO:0000256" key="2">
    <source>
        <dbReference type="ARBA" id="ARBA00022438"/>
    </source>
</evidence>
<feature type="domain" description="Cytosol aminopeptidase" evidence="6">
    <location>
        <begin position="304"/>
        <end position="311"/>
    </location>
</feature>
<evidence type="ECO:0000256" key="5">
    <source>
        <dbReference type="ARBA" id="ARBA00023211"/>
    </source>
</evidence>
<dbReference type="STRING" id="1082479.SAMN05216241_11041"/>
<dbReference type="PANTHER" id="PTHR11963">
    <property type="entry name" value="LEUCINE AMINOPEPTIDASE-RELATED"/>
    <property type="match status" value="1"/>
</dbReference>
<dbReference type="EMBL" id="FNCE01000010">
    <property type="protein sequence ID" value="SDG37742.1"/>
    <property type="molecule type" value="Genomic_DNA"/>
</dbReference>
<dbReference type="RefSeq" id="WP_090021154.1">
    <property type="nucleotide sequence ID" value="NZ_FNCE01000010.1"/>
</dbReference>
<dbReference type="Pfam" id="PF21337">
    <property type="entry name" value="Peptidase_M17_N_1"/>
    <property type="match status" value="1"/>
</dbReference>
<evidence type="ECO:0000259" key="6">
    <source>
        <dbReference type="PROSITE" id="PS00631"/>
    </source>
</evidence>
<evidence type="ECO:0000313" key="8">
    <source>
        <dbReference type="Proteomes" id="UP000199415"/>
    </source>
</evidence>
<keyword evidence="4" id="KW-0378">Hydrolase</keyword>
<dbReference type="GO" id="GO:0006508">
    <property type="term" value="P:proteolysis"/>
    <property type="evidence" value="ECO:0007669"/>
    <property type="project" value="UniProtKB-KW"/>
</dbReference>
<evidence type="ECO:0000256" key="1">
    <source>
        <dbReference type="ARBA" id="ARBA00009528"/>
    </source>
</evidence>
<proteinExistence type="inferred from homology"/>
<dbReference type="Pfam" id="PF00883">
    <property type="entry name" value="Peptidase_M17"/>
    <property type="match status" value="1"/>
</dbReference>
<keyword evidence="2 7" id="KW-0031">Aminopeptidase</keyword>
<sequence length="460" mass="48818">MQHLVERTDAAVPITPLTADGLARWLETQDEALAGWVRATGFTAKPGAHALIPDASGGLARVLAGVQRLDDPWALAGLPTALPQGTYRLDTDLEATSAELLALGWALGSYAFTRYVARQREPAALVWPARADRAAVTRAAEATALVRDLINTPANDMGPAALADAVRREGKRHGARVEVIEGDKLLRRNYPAIHAVGRAAAHAPRLADLRWNAGGGPQVTLVGKGVCFDTGGLDLKPANNMKLMKKDMGGAAHALALARMIMDAGLPVSLRLLVPCVENSVSADAFRPQDVLQTRKGLTVEVGNTDAEGRLVLADALAEAAADSPELVLDFATLTGAARAALGPDVPALFSNDDALARRIQYAGERVHDRVWQMPLVEDYRSWLKSEVADLVNVPDSGFAGAITAALFLQRFVPEGTAWAHLDQMAWNTSPGPGRPKGGEAMGLRAAYTALTDWLASRSA</sequence>
<dbReference type="AlphaFoldDB" id="A0A1G7TRE1"/>
<comment type="similarity">
    <text evidence="1">Belongs to the peptidase M17 family.</text>
</comment>
<keyword evidence="5" id="KW-0464">Manganese</keyword>
<evidence type="ECO:0000256" key="4">
    <source>
        <dbReference type="ARBA" id="ARBA00022801"/>
    </source>
</evidence>
<protein>
    <submittedName>
        <fullName evidence="7">Leucyl aminopeptidase</fullName>
    </submittedName>
</protein>
<dbReference type="GO" id="GO:0030145">
    <property type="term" value="F:manganese ion binding"/>
    <property type="evidence" value="ECO:0007669"/>
    <property type="project" value="InterPro"/>
</dbReference>
<dbReference type="PANTHER" id="PTHR11963:SF20">
    <property type="entry name" value="PEPTIDASE B"/>
    <property type="match status" value="1"/>
</dbReference>
<dbReference type="InterPro" id="IPR043472">
    <property type="entry name" value="Macro_dom-like"/>
</dbReference>
<dbReference type="InterPro" id="IPR048816">
    <property type="entry name" value="Peptidase_M17_N_1"/>
</dbReference>
<name>A0A1G7TRE1_9PROT</name>
<dbReference type="GO" id="GO:0070006">
    <property type="term" value="F:metalloaminopeptidase activity"/>
    <property type="evidence" value="ECO:0007669"/>
    <property type="project" value="InterPro"/>
</dbReference>
<keyword evidence="8" id="KW-1185">Reference proteome</keyword>
<dbReference type="InterPro" id="IPR011356">
    <property type="entry name" value="Leucine_aapep/pepB"/>
</dbReference>
<accession>A0A1G7TRE1</accession>
<dbReference type="SUPFAM" id="SSF53187">
    <property type="entry name" value="Zn-dependent exopeptidases"/>
    <property type="match status" value="1"/>
</dbReference>
<dbReference type="InterPro" id="IPR000819">
    <property type="entry name" value="Peptidase_M17_C"/>
</dbReference>
<gene>
    <name evidence="7" type="ORF">SAMN05216241_11041</name>
</gene>
<dbReference type="CDD" id="cd00433">
    <property type="entry name" value="Peptidase_M17"/>
    <property type="match status" value="1"/>
</dbReference>
<evidence type="ECO:0000313" key="7">
    <source>
        <dbReference type="EMBL" id="SDG37742.1"/>
    </source>
</evidence>
<keyword evidence="3" id="KW-0645">Protease</keyword>
<dbReference type="PROSITE" id="PS00631">
    <property type="entry name" value="CYTOSOL_AP"/>
    <property type="match status" value="1"/>
</dbReference>
<dbReference type="Proteomes" id="UP000199415">
    <property type="component" value="Unassembled WGS sequence"/>
</dbReference>
<evidence type="ECO:0000256" key="3">
    <source>
        <dbReference type="ARBA" id="ARBA00022670"/>
    </source>
</evidence>
<dbReference type="OrthoDB" id="9809354at2"/>
<dbReference type="PRINTS" id="PR00481">
    <property type="entry name" value="LAMNOPPTDASE"/>
</dbReference>
<dbReference type="Gene3D" id="3.40.220.10">
    <property type="entry name" value="Leucine Aminopeptidase, subunit E, domain 1"/>
    <property type="match status" value="1"/>
</dbReference>
<organism evidence="7 8">
    <name type="scientific">Limimonas halophila</name>
    <dbReference type="NCBI Taxonomy" id="1082479"/>
    <lineage>
        <taxon>Bacteria</taxon>
        <taxon>Pseudomonadati</taxon>
        <taxon>Pseudomonadota</taxon>
        <taxon>Alphaproteobacteria</taxon>
        <taxon>Rhodospirillales</taxon>
        <taxon>Rhodovibrionaceae</taxon>
        <taxon>Limimonas</taxon>
    </lineage>
</organism>
<dbReference type="Gene3D" id="3.40.630.10">
    <property type="entry name" value="Zn peptidases"/>
    <property type="match status" value="1"/>
</dbReference>